<dbReference type="Proteomes" id="UP000037175">
    <property type="component" value="Unassembled WGS sequence"/>
</dbReference>
<name>A0A0L6W582_9FIRM</name>
<feature type="coiled-coil region" evidence="1">
    <location>
        <begin position="233"/>
        <end position="279"/>
    </location>
</feature>
<evidence type="ECO:0000259" key="2">
    <source>
        <dbReference type="SMART" id="SM00842"/>
    </source>
</evidence>
<dbReference type="SUPFAM" id="SSF53067">
    <property type="entry name" value="Actin-like ATPase domain"/>
    <property type="match status" value="2"/>
</dbReference>
<dbReference type="Gene3D" id="3.30.420.40">
    <property type="match status" value="2"/>
</dbReference>
<dbReference type="Pfam" id="PF11104">
    <property type="entry name" value="PilM_2"/>
    <property type="match status" value="2"/>
</dbReference>
<accession>A0A0L6W582</accession>
<dbReference type="InterPro" id="IPR003494">
    <property type="entry name" value="SHS2_FtsA"/>
</dbReference>
<dbReference type="PANTHER" id="PTHR32432:SF3">
    <property type="entry name" value="ETHANOLAMINE UTILIZATION PROTEIN EUTJ"/>
    <property type="match status" value="1"/>
</dbReference>
<dbReference type="InterPro" id="IPR005883">
    <property type="entry name" value="PilM"/>
</dbReference>
<protein>
    <submittedName>
        <fullName evidence="3">Type IV pilus assembly protein PilM</fullName>
    </submittedName>
</protein>
<organism evidence="3 4">
    <name type="scientific">Thermincola ferriacetica</name>
    <dbReference type="NCBI Taxonomy" id="281456"/>
    <lineage>
        <taxon>Bacteria</taxon>
        <taxon>Bacillati</taxon>
        <taxon>Bacillota</taxon>
        <taxon>Clostridia</taxon>
        <taxon>Eubacteriales</taxon>
        <taxon>Thermincolaceae</taxon>
        <taxon>Thermincola</taxon>
    </lineage>
</organism>
<dbReference type="Gene3D" id="3.30.1490.300">
    <property type="match status" value="1"/>
</dbReference>
<feature type="domain" description="SHS2" evidence="2">
    <location>
        <begin position="7"/>
        <end position="174"/>
    </location>
</feature>
<dbReference type="EMBL" id="LGTE01000002">
    <property type="protein sequence ID" value="KNZ70690.1"/>
    <property type="molecule type" value="Genomic_DNA"/>
</dbReference>
<reference evidence="4" key="1">
    <citation type="submission" date="2015-07" db="EMBL/GenBank/DDBJ databases">
        <title>Complete Genome of Thermincola ferriacetica strain Z-0001T.</title>
        <authorList>
            <person name="Lusk B."/>
            <person name="Badalamenti J.P."/>
            <person name="Parameswaran P."/>
            <person name="Bond D.R."/>
            <person name="Torres C.I."/>
        </authorList>
    </citation>
    <scope>NUCLEOTIDE SEQUENCE [LARGE SCALE GENOMIC DNA]</scope>
    <source>
        <strain evidence="4">Z-0001</strain>
    </source>
</reference>
<dbReference type="PIRSF" id="PIRSF019169">
    <property type="entry name" value="PilM"/>
    <property type="match status" value="1"/>
</dbReference>
<dbReference type="CDD" id="cd24049">
    <property type="entry name" value="ASKHA_NBD_PilM"/>
    <property type="match status" value="1"/>
</dbReference>
<evidence type="ECO:0000313" key="4">
    <source>
        <dbReference type="Proteomes" id="UP000037175"/>
    </source>
</evidence>
<keyword evidence="4" id="KW-1185">Reference proteome</keyword>
<dbReference type="SMART" id="SM00842">
    <property type="entry name" value="FtsA"/>
    <property type="match status" value="1"/>
</dbReference>
<dbReference type="GO" id="GO:0051301">
    <property type="term" value="P:cell division"/>
    <property type="evidence" value="ECO:0007669"/>
    <property type="project" value="InterPro"/>
</dbReference>
<dbReference type="InterPro" id="IPR043129">
    <property type="entry name" value="ATPase_NBD"/>
</dbReference>
<comment type="caution">
    <text evidence="3">The sequence shown here is derived from an EMBL/GenBank/DDBJ whole genome shotgun (WGS) entry which is preliminary data.</text>
</comment>
<dbReference type="NCBIfam" id="TIGR01175">
    <property type="entry name" value="pilM"/>
    <property type="match status" value="1"/>
</dbReference>
<evidence type="ECO:0000256" key="1">
    <source>
        <dbReference type="SAM" id="Coils"/>
    </source>
</evidence>
<evidence type="ECO:0000313" key="3">
    <source>
        <dbReference type="EMBL" id="KNZ70690.1"/>
    </source>
</evidence>
<dbReference type="PATRIC" id="fig|281456.6.peg.385"/>
<dbReference type="PANTHER" id="PTHR32432">
    <property type="entry name" value="CELL DIVISION PROTEIN FTSA-RELATED"/>
    <property type="match status" value="1"/>
</dbReference>
<dbReference type="AlphaFoldDB" id="A0A0L6W582"/>
<dbReference type="InterPro" id="IPR050696">
    <property type="entry name" value="FtsA/MreB"/>
</dbReference>
<dbReference type="RefSeq" id="WP_052216621.1">
    <property type="nucleotide sequence ID" value="NZ_LGTE01000002.1"/>
</dbReference>
<sequence>MFFTPKHVGVDIGSSAVRIVEARKRGAIAELQDYIIAPLPVGAVANGNVLNVDAVALAIQEAMRKSKISGRNVVLSVDSQNVVIRHVKFPKMKEEELAEALKWELDQYIPMPVADAVADFEIVGEEEEDGVIQMDVMLVVAAKKVLQGYVEAVQKAGFKPLAVDIEPLSLVRVLNLKGVNTGGDDLAKHLSHGAVTLLDMGAGSTKLTFFRQGKIMLNRIINVGGYDLTKAVAARLRVNLEQAERVKREYGLRGLDKSMNSYSEAAAALEKDIGEQERQDGQEGLPLSAYEQEVAEELKPKVDEIIAELKRSIAFYKLQYRHEFINRIILVGGASLLKGLPQYLEAQTGIKTVFFNPVDVVHYKTRSRRDNIDRIAPTLTNAIGLAIREVKGR</sequence>
<proteinExistence type="predicted"/>
<keyword evidence="1" id="KW-0175">Coiled coil</keyword>
<gene>
    <name evidence="3" type="ORF">Tfer_0368</name>
</gene>